<protein>
    <recommendedName>
        <fullName evidence="5">RRM domain-containing protein</fullName>
    </recommendedName>
</protein>
<dbReference type="Proteomes" id="UP000236546">
    <property type="component" value="Unassembled WGS sequence"/>
</dbReference>
<dbReference type="InterPro" id="IPR012677">
    <property type="entry name" value="Nucleotide-bd_a/b_plait_sf"/>
</dbReference>
<feature type="region of interest" description="Disordered" evidence="4">
    <location>
        <begin position="352"/>
        <end position="461"/>
    </location>
</feature>
<feature type="region of interest" description="Disordered" evidence="4">
    <location>
        <begin position="542"/>
        <end position="672"/>
    </location>
</feature>
<keyword evidence="2 3" id="KW-0694">RNA-binding</keyword>
<accession>A0A2K0T3S1</accession>
<evidence type="ECO:0000256" key="2">
    <source>
        <dbReference type="ARBA" id="ARBA00022884"/>
    </source>
</evidence>
<dbReference type="InterPro" id="IPR000504">
    <property type="entry name" value="RRM_dom"/>
</dbReference>
<dbReference type="FunFam" id="3.30.70.330:FF:000089">
    <property type="entry name" value="RNA binding protein"/>
    <property type="match status" value="1"/>
</dbReference>
<dbReference type="EMBL" id="MTYH01000072">
    <property type="protein sequence ID" value="PNP40171.1"/>
    <property type="molecule type" value="Genomic_DNA"/>
</dbReference>
<dbReference type="PROSITE" id="PS50102">
    <property type="entry name" value="RRM"/>
    <property type="match status" value="1"/>
</dbReference>
<feature type="compositionally biased region" description="Low complexity" evidence="4">
    <location>
        <begin position="423"/>
        <end position="441"/>
    </location>
</feature>
<evidence type="ECO:0000313" key="7">
    <source>
        <dbReference type="Proteomes" id="UP000236546"/>
    </source>
</evidence>
<keyword evidence="1" id="KW-0597">Phosphoprotein</keyword>
<feature type="compositionally biased region" description="Low complexity" evidence="4">
    <location>
        <begin position="376"/>
        <end position="387"/>
    </location>
</feature>
<dbReference type="CDD" id="cd12245">
    <property type="entry name" value="RRM_scw1_like"/>
    <property type="match status" value="1"/>
</dbReference>
<evidence type="ECO:0000313" key="6">
    <source>
        <dbReference type="EMBL" id="PNP40171.1"/>
    </source>
</evidence>
<dbReference type="InterPro" id="IPR035979">
    <property type="entry name" value="RBD_domain_sf"/>
</dbReference>
<dbReference type="SUPFAM" id="SSF54928">
    <property type="entry name" value="RNA-binding domain, RBD"/>
    <property type="match status" value="2"/>
</dbReference>
<feature type="compositionally biased region" description="Gly residues" evidence="4">
    <location>
        <begin position="589"/>
        <end position="599"/>
    </location>
</feature>
<feature type="compositionally biased region" description="Polar residues" evidence="4">
    <location>
        <begin position="547"/>
        <end position="570"/>
    </location>
</feature>
<reference evidence="6 7" key="1">
    <citation type="submission" date="2017-02" db="EMBL/GenBank/DDBJ databases">
        <title>Genomes of Trichoderma spp. with biocontrol activity.</title>
        <authorList>
            <person name="Gardiner D."/>
            <person name="Kazan K."/>
            <person name="Vos C."/>
            <person name="Harvey P."/>
        </authorList>
    </citation>
    <scope>NUCLEOTIDE SEQUENCE [LARGE SCALE GENOMIC DNA]</scope>
    <source>
        <strain evidence="6 7">A5MH</strain>
    </source>
</reference>
<dbReference type="PANTHER" id="PTHR10501">
    <property type="entry name" value="U1 SMALL NUCLEAR RIBONUCLEOPROTEIN A/U2 SMALL NUCLEAR RIBONUCLEOPROTEIN B"/>
    <property type="match status" value="1"/>
</dbReference>
<name>A0A2K0T3S1_9HYPO</name>
<proteinExistence type="predicted"/>
<evidence type="ECO:0000259" key="5">
    <source>
        <dbReference type="PROSITE" id="PS50102"/>
    </source>
</evidence>
<evidence type="ECO:0000256" key="3">
    <source>
        <dbReference type="PROSITE-ProRule" id="PRU00176"/>
    </source>
</evidence>
<sequence>MAMSGDPSRSHPPPTTSAWMQYPESWTSLSPVHMQSPEPLERGGLIAAMNSFANPPAPVPTAQSVRAPFRGQPSSSAPSYGLNGVNGNQRFGAEPPRNTLFDVFAPQPQQQPVRVLVRNLSANTTEDALRLMLVFSNELISVELLTNNSDDLPYRSAILYFQSMNGALEAQTNLSGRLNMNNSGNMVVDVLGTSTYSSPNRITPNPVPLASPSAASNVDPFTTAVARPQPSIGNGFPSHDAMSPTMRGRFFGSVPPHQDLAAPDTEASNHYKNLFNPQSPIGNHLANELPGRLGKFIINNELGDDDDSELLRDPIAYAENGTPAQRRATAPTIPISQMASLSINTSAPPPLPSYIPALTSPVHGVNGSNGFMRGGQQQQQQQQQSQQNHHSLSRMPQQRPQQQQQQQSRSQAQQQQHDKSPRQQLSKPQQQDRQQQQSNQQVPYGRSNFPPVNPADQNPPCNTLYVGNLPVDTAEEELKAMFCKQRGYKRLCFRTKANGPMCFVEFEDISLATRALNEMYGALLHNSTKGGIRLSFSKNPLGVRSGQPASQVSQTSMPPMSGVAPSNLSNAFAAASGPPPGLSVPPGLGSRGAGYGGPGHSITNQRNSNFSSLPSNGNNHRHQHGQDSYFAYTSSNNGNGTVVSFSNAGSSRNTPFYTNGASRPAKPRTPFA</sequence>
<feature type="region of interest" description="Disordered" evidence="4">
    <location>
        <begin position="58"/>
        <end position="80"/>
    </location>
</feature>
<dbReference type="CDD" id="cd00590">
    <property type="entry name" value="RRM_SF"/>
    <property type="match status" value="1"/>
</dbReference>
<dbReference type="SMART" id="SM00360">
    <property type="entry name" value="RRM"/>
    <property type="match status" value="2"/>
</dbReference>
<gene>
    <name evidence="6" type="ORF">TGAMA5MH_07826</name>
</gene>
<comment type="caution">
    <text evidence="6">The sequence shown here is derived from an EMBL/GenBank/DDBJ whole genome shotgun (WGS) entry which is preliminary data.</text>
</comment>
<dbReference type="GO" id="GO:0003723">
    <property type="term" value="F:RNA binding"/>
    <property type="evidence" value="ECO:0007669"/>
    <property type="project" value="UniProtKB-UniRule"/>
</dbReference>
<feature type="region of interest" description="Disordered" evidence="4">
    <location>
        <begin position="1"/>
        <end position="22"/>
    </location>
</feature>
<dbReference type="Pfam" id="PF00076">
    <property type="entry name" value="RRM_1"/>
    <property type="match status" value="1"/>
</dbReference>
<feature type="compositionally biased region" description="Polar residues" evidence="4">
    <location>
        <begin position="631"/>
        <end position="661"/>
    </location>
</feature>
<feature type="compositionally biased region" description="Low complexity" evidence="4">
    <location>
        <begin position="396"/>
        <end position="415"/>
    </location>
</feature>
<dbReference type="AlphaFoldDB" id="A0A2K0T3S1"/>
<organism evidence="6 7">
    <name type="scientific">Trichoderma gamsii</name>
    <dbReference type="NCBI Taxonomy" id="398673"/>
    <lineage>
        <taxon>Eukaryota</taxon>
        <taxon>Fungi</taxon>
        <taxon>Dikarya</taxon>
        <taxon>Ascomycota</taxon>
        <taxon>Pezizomycotina</taxon>
        <taxon>Sordariomycetes</taxon>
        <taxon>Hypocreomycetidae</taxon>
        <taxon>Hypocreales</taxon>
        <taxon>Hypocreaceae</taxon>
        <taxon>Trichoderma</taxon>
    </lineage>
</organism>
<feature type="compositionally biased region" description="Polar residues" evidence="4">
    <location>
        <begin position="601"/>
        <end position="618"/>
    </location>
</feature>
<evidence type="ECO:0000256" key="4">
    <source>
        <dbReference type="SAM" id="MobiDB-lite"/>
    </source>
</evidence>
<dbReference type="Gene3D" id="3.30.70.330">
    <property type="match status" value="1"/>
</dbReference>
<feature type="domain" description="RRM" evidence="5">
    <location>
        <begin position="462"/>
        <end position="539"/>
    </location>
</feature>
<evidence type="ECO:0000256" key="1">
    <source>
        <dbReference type="ARBA" id="ARBA00022553"/>
    </source>
</evidence>
<dbReference type="OrthoDB" id="431169at2759"/>